<feature type="domain" description="Tlde1" evidence="2">
    <location>
        <begin position="295"/>
        <end position="399"/>
    </location>
</feature>
<evidence type="ECO:0000313" key="3">
    <source>
        <dbReference type="EMBL" id="ABA03278.1"/>
    </source>
</evidence>
<keyword evidence="1" id="KW-1133">Transmembrane helix</keyword>
<keyword evidence="1" id="KW-0472">Membrane</keyword>
<evidence type="ECO:0000259" key="2">
    <source>
        <dbReference type="Pfam" id="PF10908"/>
    </source>
</evidence>
<dbReference type="EMBL" id="CP000115">
    <property type="protein sequence ID" value="ABA03278.1"/>
    <property type="molecule type" value="Genomic_DNA"/>
</dbReference>
<dbReference type="eggNOG" id="ENOG502ZBN2">
    <property type="taxonomic scope" value="Bacteria"/>
</dbReference>
<name>Q3SMU1_NITWN</name>
<protein>
    <recommendedName>
        <fullName evidence="2">Tlde1 domain-containing protein</fullName>
    </recommendedName>
</protein>
<organism evidence="3 4">
    <name type="scientific">Nitrobacter winogradskyi (strain ATCC 25391 / DSM 10237 / CIP 104748 / NCIMB 11846 / Nb-255)</name>
    <dbReference type="NCBI Taxonomy" id="323098"/>
    <lineage>
        <taxon>Bacteria</taxon>
        <taxon>Pseudomonadati</taxon>
        <taxon>Pseudomonadota</taxon>
        <taxon>Alphaproteobacteria</taxon>
        <taxon>Hyphomicrobiales</taxon>
        <taxon>Nitrobacteraceae</taxon>
        <taxon>Nitrobacter</taxon>
    </lineage>
</organism>
<gene>
    <name evidence="3" type="ordered locus">Nwi_0010</name>
</gene>
<dbReference type="Pfam" id="PF10908">
    <property type="entry name" value="Tlde1_dom"/>
    <property type="match status" value="1"/>
</dbReference>
<feature type="transmembrane region" description="Helical" evidence="1">
    <location>
        <begin position="35"/>
        <end position="53"/>
    </location>
</feature>
<reference evidence="3 4" key="1">
    <citation type="journal article" date="2006" name="Appl. Environ. Microbiol.">
        <title>Genome sequence of the chemolithoautotrophic nitrite-oxidizing bacterium Nitrobacter winogradskyi Nb-255.</title>
        <authorList>
            <person name="Starkenburg S.R."/>
            <person name="Chain P.S."/>
            <person name="Sayavedra-Soto L.A."/>
            <person name="Hauser L."/>
            <person name="Land M.L."/>
            <person name="Larimer F.W."/>
            <person name="Malfatti S.A."/>
            <person name="Klotz M.G."/>
            <person name="Bottomley P.J."/>
            <person name="Arp D.J."/>
            <person name="Hickey W.J."/>
        </authorList>
    </citation>
    <scope>NUCLEOTIDE SEQUENCE [LARGE SCALE GENOMIC DNA]</scope>
    <source>
        <strain evidence="4">ATCC 25391 / DSM 10237 / CIP 104748 / NCIMB 11846 / Nb-255</strain>
    </source>
</reference>
<accession>Q3SMU1</accession>
<dbReference type="HOGENOM" id="CLU_037312_0_0_5"/>
<dbReference type="Proteomes" id="UP000002531">
    <property type="component" value="Chromosome"/>
</dbReference>
<dbReference type="STRING" id="323098.Nwi_0010"/>
<proteinExistence type="predicted"/>
<sequence length="400" mass="42231">MTLDVGRMTYVTGRRYYEAAAHSADLPRKAVPQNILGFAGLACIGLACAWTLYTRVSGGFEPAELVTASLPPVVSGRSAEPVHRIAAAYEALEEIPGVRAPQAIAGVRAARFPVSKAPVSKNRAANAGVTKAGVTKARAEDPQARARTALLYGPRLLGPPPGTFEPAAASQIAVSSLAEAPPEILPLPQASQISSIVPMPAPRPSELRQLQAASAPSRSEIAQASAAVAPEPNKPSIFEKLFGRPAAGLKLAFAAPDGGVSSDGESLTLGSIPQHESTAIYDISARTVYLPDGTRLEAHSGLGKMMDDPRYADRKMRGVTPPHIYDLSLRERPFHGVEAIRLKPIGGEDKIYGRTGLLAHTYMLGPSGASNGCVSFKNYDAFLRAYKSGKIKRLVVVAKL</sequence>
<dbReference type="InterPro" id="IPR021225">
    <property type="entry name" value="Tlde1_dom"/>
</dbReference>
<keyword evidence="1" id="KW-0812">Transmembrane</keyword>
<dbReference type="KEGG" id="nwi:Nwi_0010"/>
<evidence type="ECO:0000313" key="4">
    <source>
        <dbReference type="Proteomes" id="UP000002531"/>
    </source>
</evidence>
<dbReference type="AlphaFoldDB" id="Q3SMU1"/>
<keyword evidence="4" id="KW-1185">Reference proteome</keyword>
<evidence type="ECO:0000256" key="1">
    <source>
        <dbReference type="SAM" id="Phobius"/>
    </source>
</evidence>